<dbReference type="PANTHER" id="PTHR43798">
    <property type="entry name" value="MONOACYLGLYCEROL LIPASE"/>
    <property type="match status" value="1"/>
</dbReference>
<keyword evidence="3" id="KW-1185">Reference proteome</keyword>
<proteinExistence type="predicted"/>
<name>A0ABX5UF33_9BURK</name>
<dbReference type="GO" id="GO:0016787">
    <property type="term" value="F:hydrolase activity"/>
    <property type="evidence" value="ECO:0007669"/>
    <property type="project" value="UniProtKB-KW"/>
</dbReference>
<dbReference type="InterPro" id="IPR050266">
    <property type="entry name" value="AB_hydrolase_sf"/>
</dbReference>
<evidence type="ECO:0000313" key="2">
    <source>
        <dbReference type="EMBL" id="QCP10404.1"/>
    </source>
</evidence>
<dbReference type="Proteomes" id="UP000298763">
    <property type="component" value="Chromosome"/>
</dbReference>
<protein>
    <submittedName>
        <fullName evidence="2">Alpha/beta hydrolase</fullName>
    </submittedName>
</protein>
<dbReference type="EMBL" id="CP040017">
    <property type="protein sequence ID" value="QCP10404.1"/>
    <property type="molecule type" value="Genomic_DNA"/>
</dbReference>
<dbReference type="SUPFAM" id="SSF53474">
    <property type="entry name" value="alpha/beta-Hydrolases"/>
    <property type="match status" value="1"/>
</dbReference>
<evidence type="ECO:0000259" key="1">
    <source>
        <dbReference type="Pfam" id="PF12697"/>
    </source>
</evidence>
<reference evidence="2 3" key="1">
    <citation type="submission" date="2019-05" db="EMBL/GenBank/DDBJ databases">
        <title>Draft Genome Sequences of Six Type Strains of the Genus Massilia.</title>
        <authorList>
            <person name="Miess H."/>
            <person name="Frediansyhah A."/>
            <person name="Gross H."/>
        </authorList>
    </citation>
    <scope>NUCLEOTIDE SEQUENCE [LARGE SCALE GENOMIC DNA]</scope>
    <source>
        <strain evidence="2 3">DSMZ 26121</strain>
    </source>
</reference>
<gene>
    <name evidence="2" type="ORF">FCL38_08140</name>
</gene>
<dbReference type="PRINTS" id="PR00111">
    <property type="entry name" value="ABHYDROLASE"/>
</dbReference>
<dbReference type="InterPro" id="IPR029058">
    <property type="entry name" value="AB_hydrolase_fold"/>
</dbReference>
<accession>A0ABX5UF33</accession>
<sequence length="275" mass="28747">MVRQMHAYMVPTSHGMVAVRDSGTGSSSVILIHGNSSSSAVFQPQIDSAALAGHRLVAIDLPGHGASADATHPERTYTRPGFAGTLAEVISHIGVAEPVLVGWSLGGHIALELAPRLPSVRGIMICGAPPVGSAMAEGFRPGSAVRYGARESLSADELEAFGLAIFGRTLDATLRAAMARADGRARRIMFEAAHAGAGVNQRHVAEHFAAPLAVVNGAGDTMINLDYFDGIGYANLWSGRCHRLPNAGHAPFRDDPVAFGALLARFLADIEAGQR</sequence>
<keyword evidence="2" id="KW-0378">Hydrolase</keyword>
<organism evidence="2 3">
    <name type="scientific">Pseudoduganella umbonata</name>
    <dbReference type="NCBI Taxonomy" id="864828"/>
    <lineage>
        <taxon>Bacteria</taxon>
        <taxon>Pseudomonadati</taxon>
        <taxon>Pseudomonadota</taxon>
        <taxon>Betaproteobacteria</taxon>
        <taxon>Burkholderiales</taxon>
        <taxon>Oxalobacteraceae</taxon>
        <taxon>Telluria group</taxon>
        <taxon>Pseudoduganella</taxon>
    </lineage>
</organism>
<dbReference type="InterPro" id="IPR000073">
    <property type="entry name" value="AB_hydrolase_1"/>
</dbReference>
<feature type="domain" description="AB hydrolase-1" evidence="1">
    <location>
        <begin position="29"/>
        <end position="259"/>
    </location>
</feature>
<dbReference type="Pfam" id="PF12697">
    <property type="entry name" value="Abhydrolase_6"/>
    <property type="match status" value="1"/>
</dbReference>
<dbReference type="PANTHER" id="PTHR43798:SF33">
    <property type="entry name" value="HYDROLASE, PUTATIVE (AFU_ORTHOLOGUE AFUA_2G14860)-RELATED"/>
    <property type="match status" value="1"/>
</dbReference>
<evidence type="ECO:0000313" key="3">
    <source>
        <dbReference type="Proteomes" id="UP000298763"/>
    </source>
</evidence>
<dbReference type="Gene3D" id="3.40.50.1820">
    <property type="entry name" value="alpha/beta hydrolase"/>
    <property type="match status" value="1"/>
</dbReference>